<dbReference type="Gene3D" id="2.40.10.240">
    <property type="entry name" value="QueA-like"/>
    <property type="match status" value="1"/>
</dbReference>
<keyword evidence="4 13" id="KW-0963">Cytoplasm</keyword>
<evidence type="ECO:0000256" key="9">
    <source>
        <dbReference type="ARBA" id="ARBA00061210"/>
    </source>
</evidence>
<dbReference type="FunFam" id="3.40.1780.10:FF:000001">
    <property type="entry name" value="S-adenosylmethionine:tRNA ribosyltransferase-isomerase"/>
    <property type="match status" value="1"/>
</dbReference>
<reference evidence="15" key="1">
    <citation type="submission" date="2016-10" db="EMBL/GenBank/DDBJ databases">
        <authorList>
            <person name="Varghese N."/>
            <person name="Submissions S."/>
        </authorList>
    </citation>
    <scope>NUCLEOTIDE SEQUENCE [LARGE SCALE GENOMIC DNA]</scope>
    <source>
        <strain evidence="15">Z-7934</strain>
    </source>
</reference>
<dbReference type="GO" id="GO:0051075">
    <property type="term" value="F:S-adenosylmethionine:tRNA ribosyltransferase-isomerase activity"/>
    <property type="evidence" value="ECO:0007669"/>
    <property type="project" value="UniProtKB-EC"/>
</dbReference>
<dbReference type="OrthoDB" id="9805933at2"/>
<dbReference type="Gene3D" id="3.40.1780.10">
    <property type="entry name" value="QueA-like"/>
    <property type="match status" value="1"/>
</dbReference>
<evidence type="ECO:0000256" key="11">
    <source>
        <dbReference type="ARBA" id="ARBA00069325"/>
    </source>
</evidence>
<evidence type="ECO:0000256" key="4">
    <source>
        <dbReference type="ARBA" id="ARBA00022490"/>
    </source>
</evidence>
<keyword evidence="14" id="KW-0413">Isomerase</keyword>
<organism evidence="14 15">
    <name type="scientific">Tindallia magadiensis</name>
    <dbReference type="NCBI Taxonomy" id="69895"/>
    <lineage>
        <taxon>Bacteria</taxon>
        <taxon>Bacillati</taxon>
        <taxon>Bacillota</taxon>
        <taxon>Clostridia</taxon>
        <taxon>Peptostreptococcales</taxon>
        <taxon>Tindalliaceae</taxon>
        <taxon>Tindallia</taxon>
    </lineage>
</organism>
<evidence type="ECO:0000256" key="10">
    <source>
        <dbReference type="ARBA" id="ARBA00066503"/>
    </source>
</evidence>
<keyword evidence="15" id="KW-1185">Reference proteome</keyword>
<dbReference type="HAMAP" id="MF_00113">
    <property type="entry name" value="QueA"/>
    <property type="match status" value="1"/>
</dbReference>
<protein>
    <recommendedName>
        <fullName evidence="11 13">S-adenosylmethionine:tRNA ribosyltransferase-isomerase</fullName>
        <ecNumber evidence="10 13">2.4.99.17</ecNumber>
    </recommendedName>
    <alternativeName>
        <fullName evidence="12 13">Queuosine biosynthesis protein QueA</fullName>
    </alternativeName>
</protein>
<dbReference type="InterPro" id="IPR042118">
    <property type="entry name" value="QueA_dom1"/>
</dbReference>
<dbReference type="FunFam" id="2.40.10.240:FF:000002">
    <property type="entry name" value="S-adenosylmethionine:tRNA ribosyltransferase-isomerase"/>
    <property type="match status" value="1"/>
</dbReference>
<evidence type="ECO:0000256" key="13">
    <source>
        <dbReference type="HAMAP-Rule" id="MF_00113"/>
    </source>
</evidence>
<dbReference type="PANTHER" id="PTHR30307:SF0">
    <property type="entry name" value="S-ADENOSYLMETHIONINE:TRNA RIBOSYLTRANSFERASE-ISOMERASE"/>
    <property type="match status" value="1"/>
</dbReference>
<dbReference type="SUPFAM" id="SSF111337">
    <property type="entry name" value="QueA-like"/>
    <property type="match status" value="1"/>
</dbReference>
<dbReference type="InterPro" id="IPR003699">
    <property type="entry name" value="QueA"/>
</dbReference>
<accession>A0A1I3AAB5</accession>
<dbReference type="AlphaFoldDB" id="A0A1I3AAB5"/>
<dbReference type="NCBIfam" id="TIGR00113">
    <property type="entry name" value="queA"/>
    <property type="match status" value="1"/>
</dbReference>
<dbReference type="STRING" id="69895.SAMN05192551_10175"/>
<evidence type="ECO:0000256" key="5">
    <source>
        <dbReference type="ARBA" id="ARBA00022679"/>
    </source>
</evidence>
<comment type="subunit">
    <text evidence="3 13">Monomer.</text>
</comment>
<dbReference type="GO" id="GO:0008616">
    <property type="term" value="P:tRNA queuosine(34) biosynthetic process"/>
    <property type="evidence" value="ECO:0007669"/>
    <property type="project" value="UniProtKB-UniRule"/>
</dbReference>
<dbReference type="Pfam" id="PF02547">
    <property type="entry name" value="Queuosine_synth"/>
    <property type="match status" value="1"/>
</dbReference>
<evidence type="ECO:0000256" key="12">
    <source>
        <dbReference type="ARBA" id="ARBA00076160"/>
    </source>
</evidence>
<dbReference type="PANTHER" id="PTHR30307">
    <property type="entry name" value="S-ADENOSYLMETHIONINE:TRNA RIBOSYLTRANSFERASE-ISOMERASE"/>
    <property type="match status" value="1"/>
</dbReference>
<evidence type="ECO:0000256" key="6">
    <source>
        <dbReference type="ARBA" id="ARBA00022691"/>
    </source>
</evidence>
<keyword evidence="5 13" id="KW-0808">Transferase</keyword>
<dbReference type="Proteomes" id="UP000199287">
    <property type="component" value="Unassembled WGS sequence"/>
</dbReference>
<evidence type="ECO:0000256" key="1">
    <source>
        <dbReference type="ARBA" id="ARBA00004496"/>
    </source>
</evidence>
<sequence length="343" mass="39177">MKTSDFYYKLPEDLIAQKPLEKRDESRLMIVNKSEHSIQHKKFCDVVSKLKPGDGLVVNTSRVIPARLTGRKRFTNGKTELLLLKQEFFNTWEVMAKPAKRIRKDTQIIFGNNELKATVLEERNEGLRLVKFQSESDQTVDLLIHKLGEMPLPPYIHEKLEDKERYQTVYSETPGSAAAPTAGLHFTEEILSTIKRKGIHIIPITLHVGLGTFRPVQSDNLDEHKMHEEFFEISQESAATMNKIKEKGGRIVAVGTTSCRALESSVGLDGQIIAAKKWTNIFIKPGYKFRFIDILVTNFHLPESTLLMLVSALAGKDFMLRAYEEAVNEKYRFFSFGDAMWIE</sequence>
<keyword evidence="6 13" id="KW-0949">S-adenosyl-L-methionine</keyword>
<dbReference type="NCBIfam" id="NF001140">
    <property type="entry name" value="PRK00147.1"/>
    <property type="match status" value="1"/>
</dbReference>
<proteinExistence type="inferred from homology"/>
<dbReference type="UniPathway" id="UPA00392"/>
<evidence type="ECO:0000256" key="3">
    <source>
        <dbReference type="ARBA" id="ARBA00011245"/>
    </source>
</evidence>
<evidence type="ECO:0000256" key="2">
    <source>
        <dbReference type="ARBA" id="ARBA00004691"/>
    </source>
</evidence>
<comment type="function">
    <text evidence="13">Transfers and isomerizes the ribose moiety from AdoMet to the 7-aminomethyl group of 7-deazaguanine (preQ1-tRNA) to give epoxyqueuosine (oQ-tRNA).</text>
</comment>
<comment type="pathway">
    <text evidence="2 13">tRNA modification; tRNA-queuosine biosynthesis.</text>
</comment>
<dbReference type="InterPro" id="IPR042119">
    <property type="entry name" value="QueA_dom2"/>
</dbReference>
<evidence type="ECO:0000256" key="7">
    <source>
        <dbReference type="ARBA" id="ARBA00022785"/>
    </source>
</evidence>
<comment type="subcellular location">
    <subcellularLocation>
        <location evidence="1 13">Cytoplasm</location>
    </subcellularLocation>
</comment>
<dbReference type="EMBL" id="FOQA01000001">
    <property type="protein sequence ID" value="SFH46679.1"/>
    <property type="molecule type" value="Genomic_DNA"/>
</dbReference>
<dbReference type="RefSeq" id="WP_093368557.1">
    <property type="nucleotide sequence ID" value="NZ_FOQA01000001.1"/>
</dbReference>
<evidence type="ECO:0000313" key="14">
    <source>
        <dbReference type="EMBL" id="SFH46679.1"/>
    </source>
</evidence>
<evidence type="ECO:0000313" key="15">
    <source>
        <dbReference type="Proteomes" id="UP000199287"/>
    </source>
</evidence>
<dbReference type="GO" id="GO:0005737">
    <property type="term" value="C:cytoplasm"/>
    <property type="evidence" value="ECO:0007669"/>
    <property type="project" value="UniProtKB-SubCell"/>
</dbReference>
<gene>
    <name evidence="13" type="primary">queA</name>
    <name evidence="14" type="ORF">SAMN05192551_10175</name>
</gene>
<comment type="catalytic activity">
    <reaction evidence="8 13">
        <text>7-aminomethyl-7-carbaguanosine(34) in tRNA + S-adenosyl-L-methionine = epoxyqueuosine(34) in tRNA + adenine + L-methionine + 2 H(+)</text>
        <dbReference type="Rhea" id="RHEA:32155"/>
        <dbReference type="Rhea" id="RHEA-COMP:10342"/>
        <dbReference type="Rhea" id="RHEA-COMP:18582"/>
        <dbReference type="ChEBI" id="CHEBI:15378"/>
        <dbReference type="ChEBI" id="CHEBI:16708"/>
        <dbReference type="ChEBI" id="CHEBI:57844"/>
        <dbReference type="ChEBI" id="CHEBI:59789"/>
        <dbReference type="ChEBI" id="CHEBI:82833"/>
        <dbReference type="ChEBI" id="CHEBI:194443"/>
        <dbReference type="EC" id="2.4.99.17"/>
    </reaction>
</comment>
<dbReference type="EC" id="2.4.99.17" evidence="10 13"/>
<comment type="similarity">
    <text evidence="9 13">Belongs to the QueA family.</text>
</comment>
<evidence type="ECO:0000256" key="8">
    <source>
        <dbReference type="ARBA" id="ARBA00052751"/>
    </source>
</evidence>
<keyword evidence="7 13" id="KW-0671">Queuosine biosynthesis</keyword>
<name>A0A1I3AAB5_9FIRM</name>
<dbReference type="InterPro" id="IPR036100">
    <property type="entry name" value="QueA_sf"/>
</dbReference>